<dbReference type="GO" id="GO:0016020">
    <property type="term" value="C:membrane"/>
    <property type="evidence" value="ECO:0007669"/>
    <property type="project" value="TreeGrafter"/>
</dbReference>
<dbReference type="InterPro" id="IPR002347">
    <property type="entry name" value="SDR_fam"/>
</dbReference>
<dbReference type="InterPro" id="IPR036291">
    <property type="entry name" value="NAD(P)-bd_dom_sf"/>
</dbReference>
<keyword evidence="2" id="KW-0560">Oxidoreductase</keyword>
<dbReference type="GO" id="GO:0016491">
    <property type="term" value="F:oxidoreductase activity"/>
    <property type="evidence" value="ECO:0007669"/>
    <property type="project" value="UniProtKB-KW"/>
</dbReference>
<gene>
    <name evidence="3" type="ORF">KTC_38390</name>
</gene>
<dbReference type="NCBIfam" id="NF005489">
    <property type="entry name" value="PRK07102.1"/>
    <property type="match status" value="1"/>
</dbReference>
<dbReference type="SUPFAM" id="SSF51735">
    <property type="entry name" value="NAD(P)-binding Rossmann-fold domains"/>
    <property type="match status" value="1"/>
</dbReference>
<protein>
    <submittedName>
        <fullName evidence="3">Short-chain dehydrogenase</fullName>
    </submittedName>
</protein>
<reference evidence="3" key="1">
    <citation type="submission" date="2018-12" db="EMBL/GenBank/DDBJ databases">
        <title>Novel natural products biosynthetic potential of the class Ktedonobacteria.</title>
        <authorList>
            <person name="Zheng Y."/>
            <person name="Saitou A."/>
            <person name="Wang C.M."/>
            <person name="Toyoda A."/>
            <person name="Minakuchi Y."/>
            <person name="Sekiguchi Y."/>
            <person name="Ueda K."/>
            <person name="Takano H."/>
            <person name="Sakai Y."/>
            <person name="Yokota A."/>
            <person name="Yabe S."/>
        </authorList>
    </citation>
    <scope>NUCLEOTIDE SEQUENCE</scope>
    <source>
        <strain evidence="3">COM3</strain>
    </source>
</reference>
<dbReference type="EMBL" id="AP019376">
    <property type="protein sequence ID" value="BBH89088.1"/>
    <property type="molecule type" value="Genomic_DNA"/>
</dbReference>
<dbReference type="Gene3D" id="3.40.50.720">
    <property type="entry name" value="NAD(P)-binding Rossmann-like Domain"/>
    <property type="match status" value="1"/>
</dbReference>
<comment type="similarity">
    <text evidence="1">Belongs to the short-chain dehydrogenases/reductases (SDR) family.</text>
</comment>
<evidence type="ECO:0000256" key="2">
    <source>
        <dbReference type="ARBA" id="ARBA00023002"/>
    </source>
</evidence>
<dbReference type="PROSITE" id="PS00061">
    <property type="entry name" value="ADH_SHORT"/>
    <property type="match status" value="1"/>
</dbReference>
<proteinExistence type="inferred from homology"/>
<accession>A0A455SNV3</accession>
<evidence type="ECO:0000313" key="3">
    <source>
        <dbReference type="EMBL" id="BBH89088.1"/>
    </source>
</evidence>
<sequence length="245" mass="27581">MTKLVIVGATSAIAQETAKCFARDGAELFLVARNRERLEILAADLRIRGAQRVELFELDVLDFERHQEMLDTAIETLKGFDMLLIAHGTLGNQRACEASVEETFEELKRNALSVISLLTISSNYFERRRKGVIAVISSVAGDRGRRSNYVYGTAKGAVSLFLQGLRGRLAKAGVAVVTIKPGFVDTPMTAHMRKGLLFAKPSTVGEDVYRAMKKRKEVVYTPWFWRYIMLIVRAIPERLFKYLSF</sequence>
<dbReference type="PANTHER" id="PTHR44196">
    <property type="entry name" value="DEHYDROGENASE/REDUCTASE SDR FAMILY MEMBER 7B"/>
    <property type="match status" value="1"/>
</dbReference>
<dbReference type="InterPro" id="IPR020904">
    <property type="entry name" value="Sc_DH/Rdtase_CS"/>
</dbReference>
<dbReference type="AlphaFoldDB" id="A0A455SNV3"/>
<name>A0A455SNV3_9CHLR</name>
<dbReference type="PRINTS" id="PR00081">
    <property type="entry name" value="GDHRDH"/>
</dbReference>
<evidence type="ECO:0000256" key="1">
    <source>
        <dbReference type="ARBA" id="ARBA00006484"/>
    </source>
</evidence>
<dbReference type="PANTHER" id="PTHR44196:SF3">
    <property type="entry name" value="SHORT CHAIN DEHYDROGENASE FAMILY PROTEIN"/>
    <property type="match status" value="1"/>
</dbReference>
<organism evidence="3">
    <name type="scientific">Thermosporothrix sp. COM3</name>
    <dbReference type="NCBI Taxonomy" id="2490863"/>
    <lineage>
        <taxon>Bacteria</taxon>
        <taxon>Bacillati</taxon>
        <taxon>Chloroflexota</taxon>
        <taxon>Ktedonobacteria</taxon>
        <taxon>Ktedonobacterales</taxon>
        <taxon>Thermosporotrichaceae</taxon>
        <taxon>Thermosporothrix</taxon>
    </lineage>
</organism>
<dbReference type="Pfam" id="PF00106">
    <property type="entry name" value="adh_short"/>
    <property type="match status" value="1"/>
</dbReference>